<evidence type="ECO:0000256" key="1">
    <source>
        <dbReference type="ARBA" id="ARBA00001678"/>
    </source>
</evidence>
<feature type="compositionally biased region" description="Basic and acidic residues" evidence="7">
    <location>
        <begin position="1"/>
        <end position="10"/>
    </location>
</feature>
<accession>A0ABQ7W3C7</accession>
<name>A0ABQ7W3C7_SOLTU</name>
<sequence length="777" mass="90402">MAKEGAKASEDENGAAPSKRQHKSKSKREDESESDFKSGSEPEREVRKHKRKRSRSRSSRRRSRDDYDDSDSSSSGEDSYSDSEDSYSDSEAGSSSEYSDSEEERRRRKRRDRKRREEKEKEKKRKLRKEKEKKKRRKKEKEKKERKKKKKEKGKTGAVTNSWGKYGIIKETDMWNKRPEFTAWLAEIKKVNLESLPNWEEKQLFKQFMEDHNTATFPSKKYYNLDAYYRRKMEKESRRGVKKVVDDERTVFDDEEQRRQELMREREKHKQEQVEALKREMQSGMAQAMKEQAQLREEMAYQYKLGNFEAAAAIQRRLDPDLPINAMIEYMKEMDKLGMVIFKMLAHGLGLEDDYFFSKKFEEKEATYFRAWTNGRLKSVIHRAVVNKEKQRLSIAYFMSPTTNSGFIGVKDSHFELNGSPFLFNGFNSYWLMHVAADPTERYKVTEVLKDVSVAGLSVCRTWAFSDGGDRALQISPGVYDERVFQGLDFVISEAKKYGVRLILSFVNQWNDFGGKAQYVWWARNAGAQISNDDEFYTHPMLKKYLKNHIEKVVTRLNSITKVAYKDDPTIMAWELVNEPRDQADYSGKTVNAWVQEMASFVKSLDNKHLLEVGMEGFYGDSIPERKSVNPGYQVGTDFISNHLINEIDFATIHAYTDQWVSGQSDEAQLVWMEKWITSHWEDARNILKKPLVLAEFGKSSRGQGSRDIFMSSVYRNVYNLAKEGGTMAGSLVWQLMAHGMENYDDGYCIVLGQNPSTTQIISDQAHVMTALAHSFN</sequence>
<evidence type="ECO:0000259" key="8">
    <source>
        <dbReference type="Pfam" id="PF03171"/>
    </source>
</evidence>
<dbReference type="EMBL" id="JAIVGD010000005">
    <property type="protein sequence ID" value="KAH0775266.1"/>
    <property type="molecule type" value="Genomic_DNA"/>
</dbReference>
<dbReference type="EC" id="3.2.1.78" evidence="3"/>
<evidence type="ECO:0000256" key="7">
    <source>
        <dbReference type="SAM" id="MobiDB-lite"/>
    </source>
</evidence>
<feature type="compositionally biased region" description="Basic residues" evidence="7">
    <location>
        <begin position="122"/>
        <end position="153"/>
    </location>
</feature>
<feature type="domain" description="Isopenicillin N synthase-like Fe(2+) 2OG dioxygenase" evidence="8">
    <location>
        <begin position="368"/>
        <end position="401"/>
    </location>
</feature>
<reference evidence="10 11" key="1">
    <citation type="journal article" date="2021" name="bioRxiv">
        <title>Chromosome-scale and haplotype-resolved genome assembly of a tetraploid potato cultivar.</title>
        <authorList>
            <person name="Sun H."/>
            <person name="Jiao W.-B."/>
            <person name="Krause K."/>
            <person name="Campoy J.A."/>
            <person name="Goel M."/>
            <person name="Folz-Donahue K."/>
            <person name="Kukat C."/>
            <person name="Huettel B."/>
            <person name="Schneeberger K."/>
        </authorList>
    </citation>
    <scope>NUCLEOTIDE SEQUENCE [LARGE SCALE GENOMIC DNA]</scope>
    <source>
        <strain evidence="10">SolTubOtavaFocal</strain>
        <tissue evidence="10">Leaves</tissue>
    </source>
</reference>
<evidence type="ECO:0000256" key="6">
    <source>
        <dbReference type="SAM" id="Coils"/>
    </source>
</evidence>
<feature type="compositionally biased region" description="Low complexity" evidence="7">
    <location>
        <begin position="89"/>
        <end position="98"/>
    </location>
</feature>
<evidence type="ECO:0000256" key="2">
    <source>
        <dbReference type="ARBA" id="ARBA00005641"/>
    </source>
</evidence>
<evidence type="ECO:0000256" key="3">
    <source>
        <dbReference type="ARBA" id="ARBA00012706"/>
    </source>
</evidence>
<dbReference type="Pfam" id="PF26410">
    <property type="entry name" value="GH5_mannosidase"/>
    <property type="match status" value="1"/>
</dbReference>
<dbReference type="InterPro" id="IPR017853">
    <property type="entry name" value="GH"/>
</dbReference>
<evidence type="ECO:0000313" key="10">
    <source>
        <dbReference type="EMBL" id="KAH0775266.1"/>
    </source>
</evidence>
<dbReference type="InterPro" id="IPR045053">
    <property type="entry name" value="MAN-like"/>
</dbReference>
<evidence type="ECO:0000313" key="11">
    <source>
        <dbReference type="Proteomes" id="UP000826656"/>
    </source>
</evidence>
<evidence type="ECO:0000256" key="5">
    <source>
        <dbReference type="ARBA" id="ARBA00023295"/>
    </source>
</evidence>
<protein>
    <recommendedName>
        <fullName evidence="3">mannan endo-1,4-beta-mannosidase</fullName>
        <ecNumber evidence="3">3.2.1.78</ecNumber>
    </recommendedName>
</protein>
<keyword evidence="4" id="KW-0378">Hydrolase</keyword>
<feature type="compositionally biased region" description="Acidic residues" evidence="7">
    <location>
        <begin position="79"/>
        <end position="88"/>
    </location>
</feature>
<dbReference type="Proteomes" id="UP000826656">
    <property type="component" value="Unassembled WGS sequence"/>
</dbReference>
<dbReference type="SUPFAM" id="SSF51445">
    <property type="entry name" value="(Trans)glycosidases"/>
    <property type="match status" value="1"/>
</dbReference>
<feature type="domain" description="Glycoside hydrolase family 5" evidence="9">
    <location>
        <begin position="406"/>
        <end position="735"/>
    </location>
</feature>
<evidence type="ECO:0000259" key="9">
    <source>
        <dbReference type="Pfam" id="PF26410"/>
    </source>
</evidence>
<comment type="similarity">
    <text evidence="2">Belongs to the glycosyl hydrolase 5 (cellulase A) family.</text>
</comment>
<proteinExistence type="inferred from homology"/>
<dbReference type="InterPro" id="IPR027443">
    <property type="entry name" value="IPNS-like_sf"/>
</dbReference>
<feature type="compositionally biased region" description="Basic and acidic residues" evidence="7">
    <location>
        <begin position="27"/>
        <end position="46"/>
    </location>
</feature>
<feature type="region of interest" description="Disordered" evidence="7">
    <location>
        <begin position="1"/>
        <end position="160"/>
    </location>
</feature>
<organism evidence="10 11">
    <name type="scientific">Solanum tuberosum</name>
    <name type="common">Potato</name>
    <dbReference type="NCBI Taxonomy" id="4113"/>
    <lineage>
        <taxon>Eukaryota</taxon>
        <taxon>Viridiplantae</taxon>
        <taxon>Streptophyta</taxon>
        <taxon>Embryophyta</taxon>
        <taxon>Tracheophyta</taxon>
        <taxon>Spermatophyta</taxon>
        <taxon>Magnoliopsida</taxon>
        <taxon>eudicotyledons</taxon>
        <taxon>Gunneridae</taxon>
        <taxon>Pentapetalae</taxon>
        <taxon>asterids</taxon>
        <taxon>lamiids</taxon>
        <taxon>Solanales</taxon>
        <taxon>Solanaceae</taxon>
        <taxon>Solanoideae</taxon>
        <taxon>Solaneae</taxon>
        <taxon>Solanum</taxon>
    </lineage>
</organism>
<dbReference type="Gene3D" id="2.60.120.330">
    <property type="entry name" value="B-lactam Antibiotic, Isopenicillin N Synthase, Chain"/>
    <property type="match status" value="2"/>
</dbReference>
<keyword evidence="11" id="KW-1185">Reference proteome</keyword>
<evidence type="ECO:0000256" key="4">
    <source>
        <dbReference type="ARBA" id="ARBA00022801"/>
    </source>
</evidence>
<feature type="coiled-coil region" evidence="6">
    <location>
        <begin position="245"/>
        <end position="298"/>
    </location>
</feature>
<feature type="compositionally biased region" description="Basic residues" evidence="7">
    <location>
        <begin position="47"/>
        <end position="62"/>
    </location>
</feature>
<dbReference type="PANTHER" id="PTHR31451">
    <property type="match status" value="1"/>
</dbReference>
<dbReference type="InterPro" id="IPR001547">
    <property type="entry name" value="Glyco_hydro_5"/>
</dbReference>
<comment type="caution">
    <text evidence="10">The sequence shown here is derived from an EMBL/GenBank/DDBJ whole genome shotgun (WGS) entry which is preliminary data.</text>
</comment>
<keyword evidence="6" id="KW-0175">Coiled coil</keyword>
<dbReference type="PANTHER" id="PTHR31451:SF55">
    <property type="entry name" value="MANNAN ENDO-1,4-BETA-MANNOSIDASE 1"/>
    <property type="match status" value="1"/>
</dbReference>
<gene>
    <name evidence="10" type="ORF">KY290_012403</name>
</gene>
<dbReference type="Pfam" id="PF03171">
    <property type="entry name" value="2OG-FeII_Oxy"/>
    <property type="match status" value="1"/>
</dbReference>
<dbReference type="SUPFAM" id="SSF51197">
    <property type="entry name" value="Clavaminate synthase-like"/>
    <property type="match status" value="1"/>
</dbReference>
<dbReference type="Gene3D" id="3.20.20.80">
    <property type="entry name" value="Glycosidases"/>
    <property type="match status" value="1"/>
</dbReference>
<comment type="catalytic activity">
    <reaction evidence="1">
        <text>Random hydrolysis of (1-&gt;4)-beta-D-mannosidic linkages in mannans, galactomannans and glucomannans.</text>
        <dbReference type="EC" id="3.2.1.78"/>
    </reaction>
</comment>
<dbReference type="InterPro" id="IPR044861">
    <property type="entry name" value="IPNS-like_FE2OG_OXY"/>
</dbReference>
<keyword evidence="5" id="KW-0326">Glycosidase</keyword>